<dbReference type="PANTHER" id="PTHR43133:SF8">
    <property type="entry name" value="RNA POLYMERASE SIGMA FACTOR HI_1459-RELATED"/>
    <property type="match status" value="1"/>
</dbReference>
<keyword evidence="5" id="KW-0804">Transcription</keyword>
<keyword evidence="9" id="KW-1185">Reference proteome</keyword>
<dbReference type="Gene3D" id="1.10.10.10">
    <property type="entry name" value="Winged helix-like DNA-binding domain superfamily/Winged helix DNA-binding domain"/>
    <property type="match status" value="1"/>
</dbReference>
<evidence type="ECO:0000313" key="9">
    <source>
        <dbReference type="Proteomes" id="UP000541810"/>
    </source>
</evidence>
<dbReference type="EMBL" id="JACHGY010000001">
    <property type="protein sequence ID" value="MBB6428564.1"/>
    <property type="molecule type" value="Genomic_DNA"/>
</dbReference>
<evidence type="ECO:0000256" key="5">
    <source>
        <dbReference type="ARBA" id="ARBA00023163"/>
    </source>
</evidence>
<evidence type="ECO:0000256" key="2">
    <source>
        <dbReference type="ARBA" id="ARBA00023015"/>
    </source>
</evidence>
<feature type="domain" description="RNA polymerase sigma-70 region 2" evidence="6">
    <location>
        <begin position="11"/>
        <end position="77"/>
    </location>
</feature>
<evidence type="ECO:0000256" key="4">
    <source>
        <dbReference type="ARBA" id="ARBA00023125"/>
    </source>
</evidence>
<dbReference type="InterPro" id="IPR039425">
    <property type="entry name" value="RNA_pol_sigma-70-like"/>
</dbReference>
<dbReference type="RefSeq" id="WP_184675821.1">
    <property type="nucleotide sequence ID" value="NZ_JACHGY010000001.1"/>
</dbReference>
<sequence>MLDPEAFEAHFRAVSPRLMAIAFAICRQRDTAQDLVQEAGLVAWKKRNDFTEGTSFGAWTGQIVRNLALRHQRDTGRRAAILSKDASAVAPSASPPDTEPRGIDVQALNAESHTTSEAIGDRLGIDDDLAAALLDLSDDARACFFMRCLDKCSYAEITDALGLAPGTVMSHVHRSRNRILSRLASVPAPSKMPSHEKGES</sequence>
<dbReference type="GO" id="GO:0016987">
    <property type="term" value="F:sigma factor activity"/>
    <property type="evidence" value="ECO:0007669"/>
    <property type="project" value="UniProtKB-KW"/>
</dbReference>
<dbReference type="InterPro" id="IPR007627">
    <property type="entry name" value="RNA_pol_sigma70_r2"/>
</dbReference>
<dbReference type="InterPro" id="IPR013324">
    <property type="entry name" value="RNA_pol_sigma_r3/r4-like"/>
</dbReference>
<keyword evidence="3" id="KW-0731">Sigma factor</keyword>
<dbReference type="Pfam" id="PF04542">
    <property type="entry name" value="Sigma70_r2"/>
    <property type="match status" value="1"/>
</dbReference>
<dbReference type="AlphaFoldDB" id="A0A7X0LJA2"/>
<name>A0A7X0LJA2_9BACT</name>
<dbReference type="InterPro" id="IPR013249">
    <property type="entry name" value="RNA_pol_sigma70_r4_t2"/>
</dbReference>
<dbReference type="InterPro" id="IPR036388">
    <property type="entry name" value="WH-like_DNA-bd_sf"/>
</dbReference>
<evidence type="ECO:0000259" key="6">
    <source>
        <dbReference type="Pfam" id="PF04542"/>
    </source>
</evidence>
<dbReference type="Gene3D" id="1.10.1740.10">
    <property type="match status" value="1"/>
</dbReference>
<keyword evidence="2" id="KW-0805">Transcription regulation</keyword>
<dbReference type="Proteomes" id="UP000541810">
    <property type="component" value="Unassembled WGS sequence"/>
</dbReference>
<dbReference type="InterPro" id="IPR013325">
    <property type="entry name" value="RNA_pol_sigma_r2"/>
</dbReference>
<proteinExistence type="inferred from homology"/>
<dbReference type="SUPFAM" id="SSF88659">
    <property type="entry name" value="Sigma3 and sigma4 domains of RNA polymerase sigma factors"/>
    <property type="match status" value="1"/>
</dbReference>
<evidence type="ECO:0000256" key="1">
    <source>
        <dbReference type="ARBA" id="ARBA00010641"/>
    </source>
</evidence>
<keyword evidence="4" id="KW-0238">DNA-binding</keyword>
<comment type="caution">
    <text evidence="8">The sequence shown here is derived from an EMBL/GenBank/DDBJ whole genome shotgun (WGS) entry which is preliminary data.</text>
</comment>
<gene>
    <name evidence="8" type="ORF">HNQ40_000370</name>
</gene>
<comment type="similarity">
    <text evidence="1">Belongs to the sigma-70 factor family. ECF subfamily.</text>
</comment>
<dbReference type="NCBIfam" id="TIGR02937">
    <property type="entry name" value="sigma70-ECF"/>
    <property type="match status" value="1"/>
</dbReference>
<protein>
    <submittedName>
        <fullName evidence="8">RNA polymerase sigma-70 factor (ECF subfamily)</fullName>
    </submittedName>
</protein>
<evidence type="ECO:0000313" key="8">
    <source>
        <dbReference type="EMBL" id="MBB6428564.1"/>
    </source>
</evidence>
<reference evidence="8 9" key="1">
    <citation type="submission" date="2020-08" db="EMBL/GenBank/DDBJ databases">
        <title>Genomic Encyclopedia of Type Strains, Phase IV (KMG-IV): sequencing the most valuable type-strain genomes for metagenomic binning, comparative biology and taxonomic classification.</title>
        <authorList>
            <person name="Goeker M."/>
        </authorList>
    </citation>
    <scope>NUCLEOTIDE SEQUENCE [LARGE SCALE GENOMIC DNA]</scope>
    <source>
        <strain evidence="8 9">DSM 103725</strain>
    </source>
</reference>
<dbReference type="GO" id="GO:0003677">
    <property type="term" value="F:DNA binding"/>
    <property type="evidence" value="ECO:0007669"/>
    <property type="project" value="UniProtKB-KW"/>
</dbReference>
<dbReference type="SUPFAM" id="SSF88946">
    <property type="entry name" value="Sigma2 domain of RNA polymerase sigma factors"/>
    <property type="match status" value="1"/>
</dbReference>
<evidence type="ECO:0000256" key="3">
    <source>
        <dbReference type="ARBA" id="ARBA00023082"/>
    </source>
</evidence>
<organism evidence="8 9">
    <name type="scientific">Algisphaera agarilytica</name>
    <dbReference type="NCBI Taxonomy" id="1385975"/>
    <lineage>
        <taxon>Bacteria</taxon>
        <taxon>Pseudomonadati</taxon>
        <taxon>Planctomycetota</taxon>
        <taxon>Phycisphaerae</taxon>
        <taxon>Phycisphaerales</taxon>
        <taxon>Phycisphaeraceae</taxon>
        <taxon>Algisphaera</taxon>
    </lineage>
</organism>
<dbReference type="InterPro" id="IPR014284">
    <property type="entry name" value="RNA_pol_sigma-70_dom"/>
</dbReference>
<feature type="domain" description="RNA polymerase sigma factor 70 region 4 type 2" evidence="7">
    <location>
        <begin position="128"/>
        <end position="178"/>
    </location>
</feature>
<dbReference type="GO" id="GO:0006352">
    <property type="term" value="P:DNA-templated transcription initiation"/>
    <property type="evidence" value="ECO:0007669"/>
    <property type="project" value="InterPro"/>
</dbReference>
<evidence type="ECO:0000259" key="7">
    <source>
        <dbReference type="Pfam" id="PF08281"/>
    </source>
</evidence>
<accession>A0A7X0LJA2</accession>
<dbReference type="Pfam" id="PF08281">
    <property type="entry name" value="Sigma70_r4_2"/>
    <property type="match status" value="1"/>
</dbReference>
<dbReference type="PANTHER" id="PTHR43133">
    <property type="entry name" value="RNA POLYMERASE ECF-TYPE SIGMA FACTO"/>
    <property type="match status" value="1"/>
</dbReference>